<feature type="transmembrane region" description="Helical" evidence="1">
    <location>
        <begin position="106"/>
        <end position="135"/>
    </location>
</feature>
<name>A0ABP4QTX4_9ACTN</name>
<dbReference type="RefSeq" id="WP_346102860.1">
    <property type="nucleotide sequence ID" value="NZ_BAAAMU010000008.1"/>
</dbReference>
<feature type="transmembrane region" description="Helical" evidence="1">
    <location>
        <begin position="155"/>
        <end position="176"/>
    </location>
</feature>
<sequence length="194" mass="21159">MRRIAVLAVGFGVLLYGVHRLAMVAVAWSIGNEDMIVGLDCCVDYHRDAPDPWGNVLVAVSGVVATQVVAWTAIGLLAARSINGRGRRGRAGSDQGWRGQTGADRVWRVLVTVAVTAFVVSPLSQLFVYVIWHWAERDYVAVIDYAMDATGLPEQALMVVLLGMFGGYAVVFWVALRWAWDRARTSAQVAGRTP</sequence>
<dbReference type="Proteomes" id="UP001500064">
    <property type="component" value="Unassembled WGS sequence"/>
</dbReference>
<proteinExistence type="predicted"/>
<keyword evidence="1" id="KW-1133">Transmembrane helix</keyword>
<organism evidence="2 3">
    <name type="scientific">Nonomuraea maheshkhaliensis</name>
    <dbReference type="NCBI Taxonomy" id="419590"/>
    <lineage>
        <taxon>Bacteria</taxon>
        <taxon>Bacillati</taxon>
        <taxon>Actinomycetota</taxon>
        <taxon>Actinomycetes</taxon>
        <taxon>Streptosporangiales</taxon>
        <taxon>Streptosporangiaceae</taxon>
        <taxon>Nonomuraea</taxon>
    </lineage>
</organism>
<evidence type="ECO:0000313" key="2">
    <source>
        <dbReference type="EMBL" id="GAA1621039.1"/>
    </source>
</evidence>
<gene>
    <name evidence="2" type="ORF">GCM10009733_016980</name>
</gene>
<keyword evidence="1" id="KW-0472">Membrane</keyword>
<dbReference type="EMBL" id="BAAAMU010000008">
    <property type="protein sequence ID" value="GAA1621039.1"/>
    <property type="molecule type" value="Genomic_DNA"/>
</dbReference>
<reference evidence="3" key="1">
    <citation type="journal article" date="2019" name="Int. J. Syst. Evol. Microbiol.">
        <title>The Global Catalogue of Microorganisms (GCM) 10K type strain sequencing project: providing services to taxonomists for standard genome sequencing and annotation.</title>
        <authorList>
            <consortium name="The Broad Institute Genomics Platform"/>
            <consortium name="The Broad Institute Genome Sequencing Center for Infectious Disease"/>
            <person name="Wu L."/>
            <person name="Ma J."/>
        </authorList>
    </citation>
    <scope>NUCLEOTIDE SEQUENCE [LARGE SCALE GENOMIC DNA]</scope>
    <source>
        <strain evidence="3">JCM 13929</strain>
    </source>
</reference>
<keyword evidence="1" id="KW-0812">Transmembrane</keyword>
<comment type="caution">
    <text evidence="2">The sequence shown here is derived from an EMBL/GenBank/DDBJ whole genome shotgun (WGS) entry which is preliminary data.</text>
</comment>
<evidence type="ECO:0000256" key="1">
    <source>
        <dbReference type="SAM" id="Phobius"/>
    </source>
</evidence>
<evidence type="ECO:0000313" key="3">
    <source>
        <dbReference type="Proteomes" id="UP001500064"/>
    </source>
</evidence>
<accession>A0ABP4QTX4</accession>
<protein>
    <submittedName>
        <fullName evidence="2">Uncharacterized protein</fullName>
    </submittedName>
</protein>
<keyword evidence="3" id="KW-1185">Reference proteome</keyword>
<feature type="transmembrane region" description="Helical" evidence="1">
    <location>
        <begin position="56"/>
        <end position="79"/>
    </location>
</feature>